<evidence type="ECO:0000313" key="2">
    <source>
        <dbReference type="EMBL" id="QHT81605.1"/>
    </source>
</evidence>
<accession>A0A6C0HNC1</accession>
<organism evidence="2">
    <name type="scientific">viral metagenome</name>
    <dbReference type="NCBI Taxonomy" id="1070528"/>
    <lineage>
        <taxon>unclassified sequences</taxon>
        <taxon>metagenomes</taxon>
        <taxon>organismal metagenomes</taxon>
    </lineage>
</organism>
<feature type="region of interest" description="Disordered" evidence="1">
    <location>
        <begin position="42"/>
        <end position="62"/>
    </location>
</feature>
<sequence length="363" mass="41793">MLYYKNESTHPQSYTDLLSIISSGHTGRFHLEISNIKIINHNPNTTTTNNTTTNSSDDADANSTTTAITITNNNQETNNLNETSPMGSFNQYMTFSDLAENKNMFYAYFYKKQKPKLAELFINVAIETKKGILQNVLIKYKINKLVKNNSDSLNKYSEINEINEINEAVNIIIEPKSLKDTILRIAILYIYYNIDNIDKALNEALDEEQYKKLLSYLKNIVTIIKKSIHTHNQYISHKLQKNIDIIDTYLTNFKEKGNPDLTLNIEMCLYSEVNCIVLIQTIKYLDETIIGKTCAEYEHKRTATAEPVCFYLKKALKIYLILADDFVKFLPVTNECRQYIESHDIIKQLEKNKRGQITSSANA</sequence>
<dbReference type="AlphaFoldDB" id="A0A6C0HNC1"/>
<dbReference type="EMBL" id="MN739986">
    <property type="protein sequence ID" value="QHT81605.1"/>
    <property type="molecule type" value="Genomic_DNA"/>
</dbReference>
<name>A0A6C0HNC1_9ZZZZ</name>
<proteinExistence type="predicted"/>
<reference evidence="2" key="1">
    <citation type="journal article" date="2020" name="Nature">
        <title>Giant virus diversity and host interactions through global metagenomics.</title>
        <authorList>
            <person name="Schulz F."/>
            <person name="Roux S."/>
            <person name="Paez-Espino D."/>
            <person name="Jungbluth S."/>
            <person name="Walsh D.A."/>
            <person name="Denef V.J."/>
            <person name="McMahon K.D."/>
            <person name="Konstantinidis K.T."/>
            <person name="Eloe-Fadrosh E.A."/>
            <person name="Kyrpides N.C."/>
            <person name="Woyke T."/>
        </authorList>
    </citation>
    <scope>NUCLEOTIDE SEQUENCE</scope>
    <source>
        <strain evidence="2">GVMAG-M-3300023184-13</strain>
    </source>
</reference>
<evidence type="ECO:0000256" key="1">
    <source>
        <dbReference type="SAM" id="MobiDB-lite"/>
    </source>
</evidence>
<protein>
    <submittedName>
        <fullName evidence="2">Uncharacterized protein</fullName>
    </submittedName>
</protein>